<name>A0AAN6Q2V6_9PEZI</name>
<reference evidence="3" key="2">
    <citation type="submission" date="2023-05" db="EMBL/GenBank/DDBJ databases">
        <authorList>
            <consortium name="Lawrence Berkeley National Laboratory"/>
            <person name="Steindorff A."/>
            <person name="Hensen N."/>
            <person name="Bonometti L."/>
            <person name="Westerberg I."/>
            <person name="Brannstrom I.O."/>
            <person name="Guillou S."/>
            <person name="Cros-Aarteil S."/>
            <person name="Calhoun S."/>
            <person name="Haridas S."/>
            <person name="Kuo A."/>
            <person name="Mondo S."/>
            <person name="Pangilinan J."/>
            <person name="Riley R."/>
            <person name="Labutti K."/>
            <person name="Andreopoulos B."/>
            <person name="Lipzen A."/>
            <person name="Chen C."/>
            <person name="Yanf M."/>
            <person name="Daum C."/>
            <person name="Ng V."/>
            <person name="Clum A."/>
            <person name="Ohm R."/>
            <person name="Martin F."/>
            <person name="Silar P."/>
            <person name="Natvig D."/>
            <person name="Lalanne C."/>
            <person name="Gautier V."/>
            <person name="Ament-Velasquez S.L."/>
            <person name="Kruys A."/>
            <person name="Hutchinson M.I."/>
            <person name="Powell A.J."/>
            <person name="Barry K."/>
            <person name="Miller A.N."/>
            <person name="Grigoriev I.V."/>
            <person name="Debuchy R."/>
            <person name="Gladieux P."/>
            <person name="Thoren M.H."/>
            <person name="Johannesson H."/>
        </authorList>
    </citation>
    <scope>NUCLEOTIDE SEQUENCE</scope>
    <source>
        <strain evidence="3">CBS 757.83</strain>
    </source>
</reference>
<evidence type="ECO:0000256" key="1">
    <source>
        <dbReference type="SAM" id="MobiDB-lite"/>
    </source>
</evidence>
<keyword evidence="4" id="KW-1185">Reference proteome</keyword>
<dbReference type="InterPro" id="IPR058525">
    <property type="entry name" value="DUF8212"/>
</dbReference>
<gene>
    <name evidence="3" type="ORF">N658DRAFT_516894</name>
</gene>
<dbReference type="Proteomes" id="UP001305647">
    <property type="component" value="Unassembled WGS sequence"/>
</dbReference>
<dbReference type="Pfam" id="PF26640">
    <property type="entry name" value="DUF8212"/>
    <property type="match status" value="1"/>
</dbReference>
<protein>
    <recommendedName>
        <fullName evidence="2">DUF8212 domain-containing protein</fullName>
    </recommendedName>
</protein>
<dbReference type="PANTHER" id="PTHR10622:SF12">
    <property type="entry name" value="HET DOMAIN-CONTAINING PROTEIN"/>
    <property type="match status" value="1"/>
</dbReference>
<comment type="caution">
    <text evidence="3">The sequence shown here is derived from an EMBL/GenBank/DDBJ whole genome shotgun (WGS) entry which is preliminary data.</text>
</comment>
<feature type="compositionally biased region" description="Polar residues" evidence="1">
    <location>
        <begin position="481"/>
        <end position="494"/>
    </location>
</feature>
<evidence type="ECO:0000313" key="4">
    <source>
        <dbReference type="Proteomes" id="UP001305647"/>
    </source>
</evidence>
<feature type="domain" description="DUF8212" evidence="2">
    <location>
        <begin position="201"/>
        <end position="224"/>
    </location>
</feature>
<dbReference type="EMBL" id="MU863644">
    <property type="protein sequence ID" value="KAK4099976.1"/>
    <property type="molecule type" value="Genomic_DNA"/>
</dbReference>
<feature type="region of interest" description="Disordered" evidence="1">
    <location>
        <begin position="464"/>
        <end position="502"/>
    </location>
</feature>
<evidence type="ECO:0000259" key="2">
    <source>
        <dbReference type="Pfam" id="PF26640"/>
    </source>
</evidence>
<organism evidence="3 4">
    <name type="scientific">Parathielavia hyrcaniae</name>
    <dbReference type="NCBI Taxonomy" id="113614"/>
    <lineage>
        <taxon>Eukaryota</taxon>
        <taxon>Fungi</taxon>
        <taxon>Dikarya</taxon>
        <taxon>Ascomycota</taxon>
        <taxon>Pezizomycotina</taxon>
        <taxon>Sordariomycetes</taxon>
        <taxon>Sordariomycetidae</taxon>
        <taxon>Sordariales</taxon>
        <taxon>Chaetomiaceae</taxon>
        <taxon>Parathielavia</taxon>
    </lineage>
</organism>
<dbReference type="PANTHER" id="PTHR10622">
    <property type="entry name" value="HET DOMAIN-CONTAINING PROTEIN"/>
    <property type="match status" value="1"/>
</dbReference>
<dbReference type="AlphaFoldDB" id="A0AAN6Q2V6"/>
<proteinExistence type="predicted"/>
<accession>A0AAN6Q2V6</accession>
<evidence type="ECO:0000313" key="3">
    <source>
        <dbReference type="EMBL" id="KAK4099976.1"/>
    </source>
</evidence>
<reference evidence="3" key="1">
    <citation type="journal article" date="2023" name="Mol. Phylogenet. Evol.">
        <title>Genome-scale phylogeny and comparative genomics of the fungal order Sordariales.</title>
        <authorList>
            <person name="Hensen N."/>
            <person name="Bonometti L."/>
            <person name="Westerberg I."/>
            <person name="Brannstrom I.O."/>
            <person name="Guillou S."/>
            <person name="Cros-Aarteil S."/>
            <person name="Calhoun S."/>
            <person name="Haridas S."/>
            <person name="Kuo A."/>
            <person name="Mondo S."/>
            <person name="Pangilinan J."/>
            <person name="Riley R."/>
            <person name="LaButti K."/>
            <person name="Andreopoulos B."/>
            <person name="Lipzen A."/>
            <person name="Chen C."/>
            <person name="Yan M."/>
            <person name="Daum C."/>
            <person name="Ng V."/>
            <person name="Clum A."/>
            <person name="Steindorff A."/>
            <person name="Ohm R.A."/>
            <person name="Martin F."/>
            <person name="Silar P."/>
            <person name="Natvig D.O."/>
            <person name="Lalanne C."/>
            <person name="Gautier V."/>
            <person name="Ament-Velasquez S.L."/>
            <person name="Kruys A."/>
            <person name="Hutchinson M.I."/>
            <person name="Powell A.J."/>
            <person name="Barry K."/>
            <person name="Miller A.N."/>
            <person name="Grigoriev I.V."/>
            <person name="Debuchy R."/>
            <person name="Gladieux P."/>
            <person name="Hiltunen Thoren M."/>
            <person name="Johannesson H."/>
        </authorList>
    </citation>
    <scope>NUCLEOTIDE SEQUENCE</scope>
    <source>
        <strain evidence="3">CBS 757.83</strain>
    </source>
</reference>
<sequence length="502" mass="55489">MRLLETSTCASGIPRMRKFTSSDIPPYTILSHTWDQDEVSFQQLTSSTAADPASSAVQAKADFRKIQQTCAVALGRDKLEYAWYRDADVCYIFLADLEPGTTEDLQRDLPRCRYFTRGWTLQELIAPRVAAGHDALAELISYITGFPSPLLRHETQVSHYAVARRMSWAAKRETTRMEDVAYSLLGIFDVNMSLIYGEGIKAFARLQTAILQSAPDWSIFAWTDDNTPQLCAGVLAESPRQFVQCGGVELAPGDPLDFTITARGIQTKASLRFRPLAKTGLRAVAVLEMSCYGVGGGLYVRYLPVTRLTLESAPGTTLNHNRDLQLPHFFRFHHPGLGRVLGNRSSALQLNWGSFKMFKFSTVPRSHWDSYHGVFFACDMRSRGWCAVIASGSIPSSPGLHTTVRRNIFMFLACFGWNQGPITVMLAQLDSADRVKMTLLELKLAGISFDGSQHAETAITEVNIEHGPNPGTIQARAGGSAHTQSGIEAQSDTPRSQRDAAR</sequence>